<dbReference type="SUPFAM" id="SSF52540">
    <property type="entry name" value="P-loop containing nucleoside triphosphate hydrolases"/>
    <property type="match status" value="1"/>
</dbReference>
<feature type="domain" description="ABC transporter" evidence="12">
    <location>
        <begin position="481"/>
        <end position="716"/>
    </location>
</feature>
<evidence type="ECO:0000256" key="5">
    <source>
        <dbReference type="ARBA" id="ARBA00022692"/>
    </source>
</evidence>
<dbReference type="CDD" id="cd18588">
    <property type="entry name" value="ABC_6TM_CyaB_HlyB_like"/>
    <property type="match status" value="1"/>
</dbReference>
<dbReference type="GO" id="GO:0006508">
    <property type="term" value="P:proteolysis"/>
    <property type="evidence" value="ECO:0007669"/>
    <property type="project" value="InterPro"/>
</dbReference>
<dbReference type="InterPro" id="IPR010132">
    <property type="entry name" value="ATPase_T1SS_HlyB"/>
</dbReference>
<feature type="domain" description="Peptidase C39" evidence="14">
    <location>
        <begin position="16"/>
        <end position="136"/>
    </location>
</feature>
<keyword evidence="3" id="KW-0813">Transport</keyword>
<evidence type="ECO:0000259" key="12">
    <source>
        <dbReference type="PROSITE" id="PS50893"/>
    </source>
</evidence>
<feature type="domain" description="ABC transmembrane type-1" evidence="13">
    <location>
        <begin position="168"/>
        <end position="447"/>
    </location>
</feature>
<evidence type="ECO:0000256" key="3">
    <source>
        <dbReference type="ARBA" id="ARBA00022448"/>
    </source>
</evidence>
<evidence type="ECO:0000256" key="9">
    <source>
        <dbReference type="ARBA" id="ARBA00023136"/>
    </source>
</evidence>
<dbReference type="InterPro" id="IPR011527">
    <property type="entry name" value="ABC1_TM_dom"/>
</dbReference>
<keyword evidence="9 11" id="KW-0472">Membrane</keyword>
<proteinExistence type="inferred from homology"/>
<evidence type="ECO:0000256" key="10">
    <source>
        <dbReference type="SAM" id="MobiDB-lite"/>
    </source>
</evidence>
<dbReference type="Gene3D" id="3.40.50.300">
    <property type="entry name" value="P-loop containing nucleotide triphosphate hydrolases"/>
    <property type="match status" value="1"/>
</dbReference>
<comment type="caution">
    <text evidence="15">The sequence shown here is derived from an EMBL/GenBank/DDBJ whole genome shotgun (WGS) entry which is preliminary data.</text>
</comment>
<dbReference type="PROSITE" id="PS50929">
    <property type="entry name" value="ABC_TM1F"/>
    <property type="match status" value="1"/>
</dbReference>
<dbReference type="PROSITE" id="PS50893">
    <property type="entry name" value="ABC_TRANSPORTER_2"/>
    <property type="match status" value="1"/>
</dbReference>
<dbReference type="SUPFAM" id="SSF90123">
    <property type="entry name" value="ABC transporter transmembrane region"/>
    <property type="match status" value="1"/>
</dbReference>
<feature type="region of interest" description="Disordered" evidence="10">
    <location>
        <begin position="1"/>
        <end position="21"/>
    </location>
</feature>
<feature type="transmembrane region" description="Helical" evidence="11">
    <location>
        <begin position="303"/>
        <end position="326"/>
    </location>
</feature>
<keyword evidence="8 11" id="KW-1133">Transmembrane helix</keyword>
<dbReference type="Pfam" id="PF00664">
    <property type="entry name" value="ABC_membrane"/>
    <property type="match status" value="1"/>
</dbReference>
<dbReference type="PANTHER" id="PTHR24221:SF647">
    <property type="entry name" value="BLL6336 PROTEIN"/>
    <property type="match status" value="1"/>
</dbReference>
<evidence type="ECO:0000313" key="15">
    <source>
        <dbReference type="EMBL" id="NWB51121.1"/>
    </source>
</evidence>
<dbReference type="GO" id="GO:0008233">
    <property type="term" value="F:peptidase activity"/>
    <property type="evidence" value="ECO:0007669"/>
    <property type="project" value="InterPro"/>
</dbReference>
<keyword evidence="6" id="KW-0547">Nucleotide-binding</keyword>
<evidence type="ECO:0000256" key="1">
    <source>
        <dbReference type="ARBA" id="ARBA00004651"/>
    </source>
</evidence>
<dbReference type="InterPro" id="IPR003439">
    <property type="entry name" value="ABC_transporter-like_ATP-bd"/>
</dbReference>
<dbReference type="InterPro" id="IPR027417">
    <property type="entry name" value="P-loop_NTPase"/>
</dbReference>
<dbReference type="InterPro" id="IPR017871">
    <property type="entry name" value="ABC_transporter-like_CS"/>
</dbReference>
<comment type="similarity">
    <text evidence="2">Belongs to the ABC transporter superfamily. Protein-1 exporter (TC 3.A.1.109) family.</text>
</comment>
<dbReference type="PROSITE" id="PS00211">
    <property type="entry name" value="ABC_TRANSPORTER_1"/>
    <property type="match status" value="1"/>
</dbReference>
<keyword evidence="4" id="KW-1003">Cell membrane</keyword>
<dbReference type="FunFam" id="1.20.1560.10:FF:000056">
    <property type="entry name" value="Alpha-hemolysin translocation ATP-binding protein HlyB"/>
    <property type="match status" value="1"/>
</dbReference>
<feature type="transmembrane region" description="Helical" evidence="11">
    <location>
        <begin position="275"/>
        <end position="297"/>
    </location>
</feature>
<dbReference type="NCBIfam" id="TIGR01846">
    <property type="entry name" value="type_I_sec_HlyB"/>
    <property type="match status" value="1"/>
</dbReference>
<dbReference type="PANTHER" id="PTHR24221">
    <property type="entry name" value="ATP-BINDING CASSETTE SUB-FAMILY B"/>
    <property type="match status" value="1"/>
</dbReference>
<dbReference type="AlphaFoldDB" id="A0A7Y7WKB3"/>
<evidence type="ECO:0000256" key="6">
    <source>
        <dbReference type="ARBA" id="ARBA00022741"/>
    </source>
</evidence>
<dbReference type="InterPro" id="IPR003593">
    <property type="entry name" value="AAA+_ATPase"/>
</dbReference>
<dbReference type="EMBL" id="JACAPU010000055">
    <property type="protein sequence ID" value="NWB51121.1"/>
    <property type="molecule type" value="Genomic_DNA"/>
</dbReference>
<dbReference type="RefSeq" id="WP_177145809.1">
    <property type="nucleotide sequence ID" value="NZ_JACAPU010000055.1"/>
</dbReference>
<evidence type="ECO:0000256" key="2">
    <source>
        <dbReference type="ARBA" id="ARBA00006025"/>
    </source>
</evidence>
<feature type="transmembrane region" description="Helical" evidence="11">
    <location>
        <begin position="168"/>
        <end position="190"/>
    </location>
</feature>
<reference evidence="15 16" key="1">
    <citation type="submission" date="2020-04" db="EMBL/GenBank/DDBJ databases">
        <title>Molecular characterization of pseudomonads from Agaricus bisporus reveal novel blotch 2 pathogens in Western Europe.</title>
        <authorList>
            <person name="Taparia T."/>
            <person name="Krijger M."/>
            <person name="Haynes E."/>
            <person name="Elpinstone J.G."/>
            <person name="Noble R."/>
            <person name="Van Der Wolf J."/>
        </authorList>
    </citation>
    <scope>NUCLEOTIDE SEQUENCE [LARGE SCALE GENOMIC DNA]</scope>
    <source>
        <strain evidence="15 16">F1001</strain>
    </source>
</reference>
<evidence type="ECO:0000313" key="16">
    <source>
        <dbReference type="Proteomes" id="UP000582981"/>
    </source>
</evidence>
<dbReference type="InterPro" id="IPR005074">
    <property type="entry name" value="Peptidase_C39"/>
</dbReference>
<dbReference type="FunFam" id="3.40.50.300:FF:000299">
    <property type="entry name" value="ABC transporter ATP-binding protein/permease"/>
    <property type="match status" value="1"/>
</dbReference>
<dbReference type="Proteomes" id="UP000582981">
    <property type="component" value="Unassembled WGS sequence"/>
</dbReference>
<dbReference type="GO" id="GO:0005524">
    <property type="term" value="F:ATP binding"/>
    <property type="evidence" value="ECO:0007669"/>
    <property type="project" value="UniProtKB-KW"/>
</dbReference>
<evidence type="ECO:0000256" key="11">
    <source>
        <dbReference type="SAM" id="Phobius"/>
    </source>
</evidence>
<evidence type="ECO:0000259" key="14">
    <source>
        <dbReference type="PROSITE" id="PS50990"/>
    </source>
</evidence>
<keyword evidence="7" id="KW-0067">ATP-binding</keyword>
<dbReference type="GO" id="GO:0034040">
    <property type="term" value="F:ATPase-coupled lipid transmembrane transporter activity"/>
    <property type="evidence" value="ECO:0007669"/>
    <property type="project" value="TreeGrafter"/>
</dbReference>
<dbReference type="Gene3D" id="3.90.70.10">
    <property type="entry name" value="Cysteine proteinases"/>
    <property type="match status" value="1"/>
</dbReference>
<sequence>MSDRNAGSSVSSETRQHTGSEDSGIASLVVIAQLSGVAVSAERLRHLSGLSRPIDALTLVRLARQVTLKARSTTSQISRLAQTPLPAIAELRDGRFLVLAKCANDNVLLHDEVQQRTFQITLAEFEQVWSGRLILVTSRAVLAQGGGKFDMSWFIPSIVKYRKQFMEVLAGSFFLQLFGLVSPLFMQVVIDKVLVHKSMSTLDVLAFGLITISVFEALLGGLRTYVFSHTTNRVDVELGARLFNHLLGLPLAYFQARRVGDSVARVRELENIRNFLTGNALTVAMDMFFTLVFFAVMLTYSPLLTLIVFISLPCYIALSVLVTPVLKARLDEKFRRSSENQSFLVESVTGIETIKSMAVEPLMQRRWEEQLAAYVSSAFKASNLSSSANQVASLISKLTTAALLWFGARLVIGGDLSVGELIAFNMLSGRVSGPVLRLAQLWQDFQQVRLSMDRLGDILDNRAESGVSAGQASMPPVKGEVVFDRVVFRYRADGPEILRGLSLTAEAGSVIGIVGPSGSGKSTLTKLIQRLYSPERGRVLIDGMDLSVLDPASLRRQIGVVLQENMLFKGTVRDNIAFASPGMHFDQVVEAAELAGAHEFILELPQGYDTELGERGNGLSGGQRQRIAIARALVTNPKILIFDEATSALDAESESIIHGNMHKICKDRTVFIIAHRLSAVRIAQRIITVEKGTIVEEGSHDELLQQDGRYASLWRHQTGHLHIAA</sequence>
<gene>
    <name evidence="15" type="ORF">HX829_32085</name>
</gene>
<dbReference type="SMART" id="SM00382">
    <property type="entry name" value="AAA"/>
    <property type="match status" value="1"/>
</dbReference>
<protein>
    <submittedName>
        <fullName evidence="15">Type I secretion system permease/ATPase</fullName>
    </submittedName>
</protein>
<feature type="transmembrane region" description="Helical" evidence="11">
    <location>
        <begin position="202"/>
        <end position="226"/>
    </location>
</feature>
<accession>A0A7Y7WKB3</accession>
<dbReference type="InterPro" id="IPR036640">
    <property type="entry name" value="ABC1_TM_sf"/>
</dbReference>
<dbReference type="GO" id="GO:0005886">
    <property type="term" value="C:plasma membrane"/>
    <property type="evidence" value="ECO:0007669"/>
    <property type="project" value="UniProtKB-SubCell"/>
</dbReference>
<evidence type="ECO:0000256" key="8">
    <source>
        <dbReference type="ARBA" id="ARBA00022989"/>
    </source>
</evidence>
<organism evidence="15 16">
    <name type="scientific">Pseudomonas gingeri</name>
    <dbReference type="NCBI Taxonomy" id="117681"/>
    <lineage>
        <taxon>Bacteria</taxon>
        <taxon>Pseudomonadati</taxon>
        <taxon>Pseudomonadota</taxon>
        <taxon>Gammaproteobacteria</taxon>
        <taxon>Pseudomonadales</taxon>
        <taxon>Pseudomonadaceae</taxon>
        <taxon>Pseudomonas</taxon>
    </lineage>
</organism>
<evidence type="ECO:0000259" key="13">
    <source>
        <dbReference type="PROSITE" id="PS50929"/>
    </source>
</evidence>
<comment type="subcellular location">
    <subcellularLocation>
        <location evidence="1">Cell membrane</location>
        <topology evidence="1">Multi-pass membrane protein</topology>
    </subcellularLocation>
</comment>
<evidence type="ECO:0000256" key="7">
    <source>
        <dbReference type="ARBA" id="ARBA00022840"/>
    </source>
</evidence>
<keyword evidence="5 11" id="KW-0812">Transmembrane</keyword>
<dbReference type="InterPro" id="IPR039421">
    <property type="entry name" value="Type_1_exporter"/>
</dbReference>
<dbReference type="GO" id="GO:0030253">
    <property type="term" value="P:protein secretion by the type I secretion system"/>
    <property type="evidence" value="ECO:0007669"/>
    <property type="project" value="InterPro"/>
</dbReference>
<evidence type="ECO:0000256" key="4">
    <source>
        <dbReference type="ARBA" id="ARBA00022475"/>
    </source>
</evidence>
<dbReference type="GO" id="GO:0016887">
    <property type="term" value="F:ATP hydrolysis activity"/>
    <property type="evidence" value="ECO:0007669"/>
    <property type="project" value="InterPro"/>
</dbReference>
<dbReference type="Pfam" id="PF03412">
    <property type="entry name" value="Peptidase_C39"/>
    <property type="match status" value="1"/>
</dbReference>
<dbReference type="PROSITE" id="PS50990">
    <property type="entry name" value="PEPTIDASE_C39"/>
    <property type="match status" value="1"/>
</dbReference>
<dbReference type="Gene3D" id="1.20.1560.10">
    <property type="entry name" value="ABC transporter type 1, transmembrane domain"/>
    <property type="match status" value="1"/>
</dbReference>
<dbReference type="GO" id="GO:0140359">
    <property type="term" value="F:ABC-type transporter activity"/>
    <property type="evidence" value="ECO:0007669"/>
    <property type="project" value="InterPro"/>
</dbReference>
<dbReference type="Pfam" id="PF00005">
    <property type="entry name" value="ABC_tran"/>
    <property type="match status" value="1"/>
</dbReference>
<feature type="compositionally biased region" description="Polar residues" evidence="10">
    <location>
        <begin position="1"/>
        <end position="13"/>
    </location>
</feature>
<name>A0A7Y7WKB3_9PSED</name>
<dbReference type="GO" id="GO:0030256">
    <property type="term" value="C:type I protein secretion system complex"/>
    <property type="evidence" value="ECO:0007669"/>
    <property type="project" value="InterPro"/>
</dbReference>